<feature type="transmembrane region" description="Helical" evidence="1">
    <location>
        <begin position="104"/>
        <end position="124"/>
    </location>
</feature>
<proteinExistence type="predicted"/>
<dbReference type="GO" id="GO:0006629">
    <property type="term" value="P:lipid metabolic process"/>
    <property type="evidence" value="ECO:0007669"/>
    <property type="project" value="InterPro"/>
</dbReference>
<dbReference type="AlphaFoldDB" id="A0A930DIW8"/>
<accession>A0A930DIW8</accession>
<evidence type="ECO:0000313" key="4">
    <source>
        <dbReference type="Proteomes" id="UP000775770"/>
    </source>
</evidence>
<dbReference type="GO" id="GO:0016747">
    <property type="term" value="F:acyltransferase activity, transferring groups other than amino-acyl groups"/>
    <property type="evidence" value="ECO:0007669"/>
    <property type="project" value="InterPro"/>
</dbReference>
<comment type="caution">
    <text evidence="3">The sequence shown here is derived from an EMBL/GenBank/DDBJ whole genome shotgun (WGS) entry which is preliminary data.</text>
</comment>
<keyword evidence="1" id="KW-1133">Transmembrane helix</keyword>
<sequence>MICKEKRGLETSLLSIFPQYSFLLSLLVVFVHSTHFSVEELQSVARLPFFESSFLEKWEFFFSEFLGQVAVPGFFFVSGYLFFRNLQSLSQWREKLGKRFFSYVLPYLFWNTGMTVLYLLFQKADFSVPGIFEGIFLYRYQPVFWYFFQLILLTYACPFFALGLFFLRKCFSPKVGNLLFGIFPLFFLGLVYFRLDIPYLNEDAAFYYSFGAYLALLGFGISGEGRGFPYENTEKKSAFSPLLLLLSALLCYGYTVLGKTIGLLLLTTVLYRISTAIFLLLLCQRGFFAFGKKYADHNFYLYAVHYLFLRLWFMLQKHFFPEAGEALLFCFYTLSPVYCLLLSQATAYLLKKYANPLWRLLNGGRGIRKI</sequence>
<feature type="transmembrane region" description="Helical" evidence="1">
    <location>
        <begin position="144"/>
        <end position="167"/>
    </location>
</feature>
<dbReference type="PROSITE" id="PS50008">
    <property type="entry name" value="PIPLC_Y_DOMAIN"/>
    <property type="match status" value="1"/>
</dbReference>
<evidence type="ECO:0000313" key="3">
    <source>
        <dbReference type="EMBL" id="MBF1271939.1"/>
    </source>
</evidence>
<dbReference type="InterPro" id="IPR001711">
    <property type="entry name" value="PLipase_C_Pinositol-sp_Y"/>
</dbReference>
<dbReference type="Proteomes" id="UP000775770">
    <property type="component" value="Unassembled WGS sequence"/>
</dbReference>
<feature type="transmembrane region" description="Helical" evidence="1">
    <location>
        <begin position="237"/>
        <end position="255"/>
    </location>
</feature>
<keyword evidence="3" id="KW-0012">Acyltransferase</keyword>
<protein>
    <submittedName>
        <fullName evidence="3">Acyltransferase</fullName>
    </submittedName>
</protein>
<evidence type="ECO:0000256" key="1">
    <source>
        <dbReference type="SAM" id="Phobius"/>
    </source>
</evidence>
<feature type="transmembrane region" description="Helical" evidence="1">
    <location>
        <begin position="174"/>
        <end position="193"/>
    </location>
</feature>
<feature type="transmembrane region" description="Helical" evidence="1">
    <location>
        <begin position="326"/>
        <end position="350"/>
    </location>
</feature>
<dbReference type="GO" id="GO:0035556">
    <property type="term" value="P:intracellular signal transduction"/>
    <property type="evidence" value="ECO:0007669"/>
    <property type="project" value="InterPro"/>
</dbReference>
<keyword evidence="3" id="KW-0808">Transferase</keyword>
<dbReference type="GO" id="GO:0004435">
    <property type="term" value="F:phosphatidylinositol-4,5-bisphosphate phospholipase C activity"/>
    <property type="evidence" value="ECO:0007669"/>
    <property type="project" value="InterPro"/>
</dbReference>
<name>A0A930DIW8_9FIRM</name>
<feature type="transmembrane region" description="Helical" evidence="1">
    <location>
        <begin position="205"/>
        <end position="225"/>
    </location>
</feature>
<feature type="transmembrane region" description="Helical" evidence="1">
    <location>
        <begin position="12"/>
        <end position="31"/>
    </location>
</feature>
<dbReference type="RefSeq" id="WP_304069475.1">
    <property type="nucleotide sequence ID" value="NZ_JABZRA010000004.1"/>
</dbReference>
<feature type="domain" description="PI-PLC Y-box" evidence="2">
    <location>
        <begin position="24"/>
        <end position="125"/>
    </location>
</feature>
<feature type="transmembrane region" description="Helical" evidence="1">
    <location>
        <begin position="294"/>
        <end position="314"/>
    </location>
</feature>
<keyword evidence="1" id="KW-0812">Transmembrane</keyword>
<organism evidence="3 4">
    <name type="scientific">Oribacterium sinus</name>
    <dbReference type="NCBI Taxonomy" id="237576"/>
    <lineage>
        <taxon>Bacteria</taxon>
        <taxon>Bacillati</taxon>
        <taxon>Bacillota</taxon>
        <taxon>Clostridia</taxon>
        <taxon>Lachnospirales</taxon>
        <taxon>Lachnospiraceae</taxon>
        <taxon>Oribacterium</taxon>
    </lineage>
</organism>
<dbReference type="Pfam" id="PF01757">
    <property type="entry name" value="Acyl_transf_3"/>
    <property type="match status" value="1"/>
</dbReference>
<keyword evidence="1" id="KW-0472">Membrane</keyword>
<dbReference type="EMBL" id="JABZRA010000004">
    <property type="protein sequence ID" value="MBF1271939.1"/>
    <property type="molecule type" value="Genomic_DNA"/>
</dbReference>
<evidence type="ECO:0000259" key="2">
    <source>
        <dbReference type="PROSITE" id="PS50008"/>
    </source>
</evidence>
<gene>
    <name evidence="3" type="ORF">HXM90_00740</name>
</gene>
<feature type="transmembrane region" description="Helical" evidence="1">
    <location>
        <begin position="65"/>
        <end position="83"/>
    </location>
</feature>
<feature type="transmembrane region" description="Helical" evidence="1">
    <location>
        <begin position="261"/>
        <end position="282"/>
    </location>
</feature>
<dbReference type="InterPro" id="IPR002656">
    <property type="entry name" value="Acyl_transf_3_dom"/>
</dbReference>
<reference evidence="3" key="1">
    <citation type="submission" date="2020-04" db="EMBL/GenBank/DDBJ databases">
        <title>Deep metagenomics examines the oral microbiome during advanced dental caries in children, revealing novel taxa and co-occurrences with host molecules.</title>
        <authorList>
            <person name="Baker J.L."/>
            <person name="Morton J.T."/>
            <person name="Dinis M."/>
            <person name="Alvarez R."/>
            <person name="Tran N.C."/>
            <person name="Knight R."/>
            <person name="Edlund A."/>
        </authorList>
    </citation>
    <scope>NUCLEOTIDE SEQUENCE</scope>
    <source>
        <strain evidence="3">JCVI_38_bin.19</strain>
    </source>
</reference>